<sequence length="66" mass="7333">MYFPDELKARLEAEATRRGVTEAQIVREAVDKETRRPRPRGGIISGGELDARDIDSTDALKGFGED</sequence>
<dbReference type="GO" id="GO:0006355">
    <property type="term" value="P:regulation of DNA-templated transcription"/>
    <property type="evidence" value="ECO:0007669"/>
    <property type="project" value="InterPro"/>
</dbReference>
<feature type="region of interest" description="Disordered" evidence="1">
    <location>
        <begin position="31"/>
        <end position="66"/>
    </location>
</feature>
<dbReference type="SUPFAM" id="SSF47598">
    <property type="entry name" value="Ribbon-helix-helix"/>
    <property type="match status" value="1"/>
</dbReference>
<accession>A0A6J6UWY1</accession>
<name>A0A6J6UWY1_9ZZZZ</name>
<protein>
    <submittedName>
        <fullName evidence="2">Unannotated protein</fullName>
    </submittedName>
</protein>
<reference evidence="2" key="1">
    <citation type="submission" date="2020-05" db="EMBL/GenBank/DDBJ databases">
        <authorList>
            <person name="Chiriac C."/>
            <person name="Salcher M."/>
            <person name="Ghai R."/>
            <person name="Kavagutti S V."/>
        </authorList>
    </citation>
    <scope>NUCLEOTIDE SEQUENCE</scope>
</reference>
<evidence type="ECO:0000313" key="2">
    <source>
        <dbReference type="EMBL" id="CAB4763585.1"/>
    </source>
</evidence>
<dbReference type="AlphaFoldDB" id="A0A6J6UWY1"/>
<gene>
    <name evidence="2" type="ORF">UFOPK2810_01513</name>
</gene>
<evidence type="ECO:0000256" key="1">
    <source>
        <dbReference type="SAM" id="MobiDB-lite"/>
    </source>
</evidence>
<dbReference type="EMBL" id="CAEZYZ010000298">
    <property type="protein sequence ID" value="CAB4763585.1"/>
    <property type="molecule type" value="Genomic_DNA"/>
</dbReference>
<proteinExistence type="predicted"/>
<organism evidence="2">
    <name type="scientific">freshwater metagenome</name>
    <dbReference type="NCBI Taxonomy" id="449393"/>
    <lineage>
        <taxon>unclassified sequences</taxon>
        <taxon>metagenomes</taxon>
        <taxon>ecological metagenomes</taxon>
    </lineage>
</organism>
<dbReference type="InterPro" id="IPR010985">
    <property type="entry name" value="Ribbon_hlx_hlx"/>
</dbReference>
<dbReference type="CDD" id="cd21631">
    <property type="entry name" value="RHH_CopG_NikR-like"/>
    <property type="match status" value="1"/>
</dbReference>